<dbReference type="AlphaFoldDB" id="A0A2I0L881"/>
<sequence>MHVRARMDARLGVRERTGGALERRGGARAGAQLGAGMRLDTRAHWRAGACGYGCTVHPRARPSPGMMELT</sequence>
<reference evidence="1 2" key="1">
    <citation type="submission" date="2017-11" db="EMBL/GenBank/DDBJ databases">
        <title>De-novo sequencing of pomegranate (Punica granatum L.) genome.</title>
        <authorList>
            <person name="Akparov Z."/>
            <person name="Amiraslanov A."/>
            <person name="Hajiyeva S."/>
            <person name="Abbasov M."/>
            <person name="Kaur K."/>
            <person name="Hamwieh A."/>
            <person name="Solovyev V."/>
            <person name="Salamov A."/>
            <person name="Braich B."/>
            <person name="Kosarev P."/>
            <person name="Mahmoud A."/>
            <person name="Hajiyev E."/>
            <person name="Babayeva S."/>
            <person name="Izzatullayeva V."/>
            <person name="Mammadov A."/>
            <person name="Mammadov A."/>
            <person name="Sharifova S."/>
            <person name="Ojaghi J."/>
            <person name="Eynullazada K."/>
            <person name="Bayramov B."/>
            <person name="Abdulazimova A."/>
            <person name="Shahmuradov I."/>
        </authorList>
    </citation>
    <scope>NUCLEOTIDE SEQUENCE [LARGE SCALE GENOMIC DNA]</scope>
    <source>
        <strain evidence="2">cv. AG2017</strain>
        <tissue evidence="1">Leaf</tissue>
    </source>
</reference>
<keyword evidence="2" id="KW-1185">Reference proteome</keyword>
<dbReference type="Proteomes" id="UP000233551">
    <property type="component" value="Unassembled WGS sequence"/>
</dbReference>
<dbReference type="EMBL" id="PGOL01000107">
    <property type="protein sequence ID" value="PKI76912.1"/>
    <property type="molecule type" value="Genomic_DNA"/>
</dbReference>
<comment type="caution">
    <text evidence="1">The sequence shown here is derived from an EMBL/GenBank/DDBJ whole genome shotgun (WGS) entry which is preliminary data.</text>
</comment>
<gene>
    <name evidence="1" type="ORF">CRG98_002699</name>
</gene>
<accession>A0A2I0L881</accession>
<organism evidence="1 2">
    <name type="scientific">Punica granatum</name>
    <name type="common">Pomegranate</name>
    <dbReference type="NCBI Taxonomy" id="22663"/>
    <lineage>
        <taxon>Eukaryota</taxon>
        <taxon>Viridiplantae</taxon>
        <taxon>Streptophyta</taxon>
        <taxon>Embryophyta</taxon>
        <taxon>Tracheophyta</taxon>
        <taxon>Spermatophyta</taxon>
        <taxon>Magnoliopsida</taxon>
        <taxon>eudicotyledons</taxon>
        <taxon>Gunneridae</taxon>
        <taxon>Pentapetalae</taxon>
        <taxon>rosids</taxon>
        <taxon>malvids</taxon>
        <taxon>Myrtales</taxon>
        <taxon>Lythraceae</taxon>
        <taxon>Punica</taxon>
    </lineage>
</organism>
<protein>
    <submittedName>
        <fullName evidence="1">Uncharacterized protein</fullName>
    </submittedName>
</protein>
<name>A0A2I0L881_PUNGR</name>
<evidence type="ECO:0000313" key="1">
    <source>
        <dbReference type="EMBL" id="PKI76912.1"/>
    </source>
</evidence>
<evidence type="ECO:0000313" key="2">
    <source>
        <dbReference type="Proteomes" id="UP000233551"/>
    </source>
</evidence>
<proteinExistence type="predicted"/>